<dbReference type="Pfam" id="PF07093">
    <property type="entry name" value="SGT1"/>
    <property type="match status" value="1"/>
</dbReference>
<dbReference type="VEuPathDB" id="FungiDB:GVI51_M02233"/>
<proteinExistence type="predicted"/>
<evidence type="ECO:0008006" key="3">
    <source>
        <dbReference type="Google" id="ProtNLM"/>
    </source>
</evidence>
<reference evidence="1 2" key="1">
    <citation type="submission" date="2015-10" db="EMBL/GenBank/DDBJ databases">
        <title>Draft genomes sequences of Candida glabrata isolates 1A, 1B, 2A, 2B, 3A and 3B.</title>
        <authorList>
            <person name="Haavelsrud O.E."/>
            <person name="Gaustad P."/>
        </authorList>
    </citation>
    <scope>NUCLEOTIDE SEQUENCE [LARGE SCALE GENOMIC DNA]</scope>
    <source>
        <strain evidence="1">910700640</strain>
    </source>
</reference>
<dbReference type="VEuPathDB" id="FungiDB:GWK60_M02233"/>
<name>A0A0W0CY65_CANGB</name>
<dbReference type="EMBL" id="LLZZ01000106">
    <property type="protein sequence ID" value="KTB08065.1"/>
    <property type="molecule type" value="Genomic_DNA"/>
</dbReference>
<evidence type="ECO:0000313" key="1">
    <source>
        <dbReference type="EMBL" id="KTB08065.1"/>
    </source>
</evidence>
<gene>
    <name evidence="1" type="ORF">AO440_003957</name>
</gene>
<dbReference type="GO" id="GO:0005634">
    <property type="term" value="C:nucleus"/>
    <property type="evidence" value="ECO:0007669"/>
    <property type="project" value="TreeGrafter"/>
</dbReference>
<dbReference type="VEuPathDB" id="FungiDB:B1J91_M02321g"/>
<dbReference type="VEuPathDB" id="FungiDB:CAGL0M02321g"/>
<accession>A0A0W0CY65</accession>
<evidence type="ECO:0000313" key="2">
    <source>
        <dbReference type="Proteomes" id="UP000054886"/>
    </source>
</evidence>
<dbReference type="InterPro" id="IPR010770">
    <property type="entry name" value="Ecd"/>
</dbReference>
<protein>
    <recommendedName>
        <fullName evidence="3">Protein ecdysoneless-like protein</fullName>
    </recommendedName>
</protein>
<dbReference type="PANTHER" id="PTHR13060">
    <property type="entry name" value="SGT1 PROTEIN HSGT1 SUPPRESSOR OF GCR2"/>
    <property type="match status" value="1"/>
</dbReference>
<organism evidence="1 2">
    <name type="scientific">Candida glabrata</name>
    <name type="common">Yeast</name>
    <name type="synonym">Torulopsis glabrata</name>
    <dbReference type="NCBI Taxonomy" id="5478"/>
    <lineage>
        <taxon>Eukaryota</taxon>
        <taxon>Fungi</taxon>
        <taxon>Dikarya</taxon>
        <taxon>Ascomycota</taxon>
        <taxon>Saccharomycotina</taxon>
        <taxon>Saccharomycetes</taxon>
        <taxon>Saccharomycetales</taxon>
        <taxon>Saccharomycetaceae</taxon>
        <taxon>Nakaseomyces</taxon>
    </lineage>
</organism>
<dbReference type="PANTHER" id="PTHR13060:SF0">
    <property type="entry name" value="PROTEIN ECDYSONELESS HOMOLOG"/>
    <property type="match status" value="1"/>
</dbReference>
<comment type="caution">
    <text evidence="1">The sequence shown here is derived from an EMBL/GenBank/DDBJ whole genome shotgun (WGS) entry which is preliminary data.</text>
</comment>
<dbReference type="Proteomes" id="UP000054886">
    <property type="component" value="Unassembled WGS sequence"/>
</dbReference>
<sequence length="478" mass="54910">MSVRRLDNVVDSKYLWQPVDGIESNSDAKLEDTYLCFGIFWLDIYADYQHQLEELQKHQVRIKQSLNDWNIHYPWSNIEGVAMEIRFLSEDKGKRPYLFGYHCVEDNIEAEEGIVVSLLFEYLKESGPEVFMKICDTDGDFLIDKFEDLMPDVYAFPSANNRLWLHEGKFKAIPASFKPGRGIESSECIEFLSKQMFKCEILTKMQDAFEKEILNSFPHSYLDELRLIKLAIPDNMCHSGLKLNPGLGSYLIKQSLENTDTAGGSVATIVEQAKQSLTTYDLLVPASHLRILSTVQFNVTGKEKDCYDPHICGWILCNTFSRLIKTGKILYKPNSKRLPDPDSIFANFPFKEVRKIKEVEKIFADMNENLYGAQTFNNQTKSKLAAKDDEVSKDDEARKYFESENVDIDEDDFFEYFLTEALGVSKKELDEYTTSNISNGLKEDGIPQTDDIGDDCDLEMSDEILQKLLESFKMGNMQ</sequence>
<dbReference type="AlphaFoldDB" id="A0A0W0CY65"/>